<protein>
    <submittedName>
        <fullName evidence="1">Uncharacterized protein</fullName>
    </submittedName>
</protein>
<reference evidence="1" key="1">
    <citation type="submission" date="2021-08" db="EMBL/GenBank/DDBJ databases">
        <title>The first chromosome-level gecko genome reveals the dynamic sex chromosomes of Neotropical dwarf geckos (Sphaerodactylidae: Sphaerodactylus).</title>
        <authorList>
            <person name="Pinto B.J."/>
            <person name="Keating S.E."/>
            <person name="Gamble T."/>
        </authorList>
    </citation>
    <scope>NUCLEOTIDE SEQUENCE</scope>
    <source>
        <strain evidence="1">TG3544</strain>
    </source>
</reference>
<keyword evidence="2" id="KW-1185">Reference proteome</keyword>
<name>A0ACB8EIL1_9SAUR</name>
<dbReference type="Proteomes" id="UP000827872">
    <property type="component" value="Linkage Group LG03"/>
</dbReference>
<sequence>MVKRKSGKSSGSSTVLLPQYHFISLQFPGSLLPNYFSALSGNSKTTWPGSSFVNVCNAINYRCKFGLGIHPLSGVVQDTMGIQNRSKMCLSFIIWVFPGSSESFISWPAHSLTKQLTKGQHRNNETLALMQN</sequence>
<accession>A0ACB8EIL1</accession>
<evidence type="ECO:0000313" key="2">
    <source>
        <dbReference type="Proteomes" id="UP000827872"/>
    </source>
</evidence>
<comment type="caution">
    <text evidence="1">The sequence shown here is derived from an EMBL/GenBank/DDBJ whole genome shotgun (WGS) entry which is preliminary data.</text>
</comment>
<organism evidence="1 2">
    <name type="scientific">Sphaerodactylus townsendi</name>
    <dbReference type="NCBI Taxonomy" id="933632"/>
    <lineage>
        <taxon>Eukaryota</taxon>
        <taxon>Metazoa</taxon>
        <taxon>Chordata</taxon>
        <taxon>Craniata</taxon>
        <taxon>Vertebrata</taxon>
        <taxon>Euteleostomi</taxon>
        <taxon>Lepidosauria</taxon>
        <taxon>Squamata</taxon>
        <taxon>Bifurcata</taxon>
        <taxon>Gekkota</taxon>
        <taxon>Sphaerodactylidae</taxon>
        <taxon>Sphaerodactylus</taxon>
    </lineage>
</organism>
<gene>
    <name evidence="1" type="ORF">K3G42_021424</name>
</gene>
<proteinExistence type="predicted"/>
<evidence type="ECO:0000313" key="1">
    <source>
        <dbReference type="EMBL" id="KAH7992301.1"/>
    </source>
</evidence>
<dbReference type="EMBL" id="CM037616">
    <property type="protein sequence ID" value="KAH7992301.1"/>
    <property type="molecule type" value="Genomic_DNA"/>
</dbReference>